<feature type="transmembrane region" description="Helical" evidence="11">
    <location>
        <begin position="284"/>
        <end position="303"/>
    </location>
</feature>
<accession>A0ABY3C676</accession>
<feature type="transmembrane region" description="Helical" evidence="11">
    <location>
        <begin position="515"/>
        <end position="536"/>
    </location>
</feature>
<evidence type="ECO:0000256" key="5">
    <source>
        <dbReference type="ARBA" id="ARBA00022989"/>
    </source>
</evidence>
<keyword evidence="14" id="KW-1185">Reference proteome</keyword>
<feature type="transmembrane region" description="Helical" evidence="11">
    <location>
        <begin position="411"/>
        <end position="429"/>
    </location>
</feature>
<evidence type="ECO:0000256" key="1">
    <source>
        <dbReference type="ARBA" id="ARBA00004141"/>
    </source>
</evidence>
<feature type="domain" description="Citrate transporter-like" evidence="12">
    <location>
        <begin position="112"/>
        <end position="486"/>
    </location>
</feature>
<feature type="transmembrane region" description="Helical" evidence="11">
    <location>
        <begin position="128"/>
        <end position="145"/>
    </location>
</feature>
<feature type="transmembrane region" description="Helical" evidence="11">
    <location>
        <begin position="98"/>
        <end position="116"/>
    </location>
</feature>
<keyword evidence="8 11" id="KW-0472">Membrane</keyword>
<gene>
    <name evidence="13" type="ORF">EKO24_018420</name>
</gene>
<feature type="transmembrane region" description="Helical" evidence="11">
    <location>
        <begin position="160"/>
        <end position="179"/>
    </location>
</feature>
<dbReference type="Proteomes" id="UP000733744">
    <property type="component" value="Unassembled WGS sequence"/>
</dbReference>
<comment type="similarity">
    <text evidence="10">Belongs to the NhaD Na(+)/H(+) (TC 2.A.62) antiporter family.</text>
</comment>
<dbReference type="InterPro" id="IPR045016">
    <property type="entry name" value="NhaD-like"/>
</dbReference>
<comment type="subcellular location">
    <subcellularLocation>
        <location evidence="1">Membrane</location>
        <topology evidence="1">Multi-pass membrane protein</topology>
    </subcellularLocation>
</comment>
<keyword evidence="3" id="KW-0050">Antiport</keyword>
<keyword evidence="6" id="KW-0915">Sodium</keyword>
<feature type="transmembrane region" description="Helical" evidence="11">
    <location>
        <begin position="203"/>
        <end position="234"/>
    </location>
</feature>
<dbReference type="InterPro" id="IPR004680">
    <property type="entry name" value="Cit_transptr-like_dom"/>
</dbReference>
<evidence type="ECO:0000256" key="6">
    <source>
        <dbReference type="ARBA" id="ARBA00023053"/>
    </source>
</evidence>
<keyword evidence="9" id="KW-0739">Sodium transport</keyword>
<evidence type="ECO:0000256" key="9">
    <source>
        <dbReference type="ARBA" id="ARBA00023201"/>
    </source>
</evidence>
<dbReference type="EMBL" id="RYFG02000116">
    <property type="protein sequence ID" value="TRW90773.1"/>
    <property type="molecule type" value="Genomic_DNA"/>
</dbReference>
<name>A0ABY3C676_9GAMM</name>
<evidence type="ECO:0000256" key="10">
    <source>
        <dbReference type="ARBA" id="ARBA00025753"/>
    </source>
</evidence>
<dbReference type="PANTHER" id="PTHR43269">
    <property type="entry name" value="SODIUM/PROTON ANTIPORTER 1-RELATED"/>
    <property type="match status" value="1"/>
</dbReference>
<evidence type="ECO:0000256" key="2">
    <source>
        <dbReference type="ARBA" id="ARBA00022448"/>
    </source>
</evidence>
<dbReference type="PANTHER" id="PTHR43269:SF2">
    <property type="entry name" value="SODIUM_PROTON ANTIPORTER 1-RELATED"/>
    <property type="match status" value="1"/>
</dbReference>
<organism evidence="13 14">
    <name type="scientific">Candidatus Methylobacter oryzae</name>
    <dbReference type="NCBI Taxonomy" id="2497749"/>
    <lineage>
        <taxon>Bacteria</taxon>
        <taxon>Pseudomonadati</taxon>
        <taxon>Pseudomonadota</taxon>
        <taxon>Gammaproteobacteria</taxon>
        <taxon>Methylococcales</taxon>
        <taxon>Methylococcaceae</taxon>
        <taxon>Methylobacter</taxon>
    </lineage>
</organism>
<feature type="transmembrane region" description="Helical" evidence="11">
    <location>
        <begin position="60"/>
        <end position="78"/>
    </location>
</feature>
<feature type="transmembrane region" description="Helical" evidence="11">
    <location>
        <begin position="479"/>
        <end position="503"/>
    </location>
</feature>
<evidence type="ECO:0000313" key="14">
    <source>
        <dbReference type="Proteomes" id="UP000733744"/>
    </source>
</evidence>
<keyword evidence="4 11" id="KW-0812">Transmembrane</keyword>
<dbReference type="NCBIfam" id="NF038006">
    <property type="entry name" value="NhaD_1"/>
    <property type="match status" value="1"/>
</dbReference>
<comment type="caution">
    <text evidence="13">The sequence shown here is derived from an EMBL/GenBank/DDBJ whole genome shotgun (WGS) entry which is preliminary data.</text>
</comment>
<reference evidence="13 14" key="1">
    <citation type="journal article" date="2019" name="Antonie Van Leeuwenhoek">
        <title>Description of 'Ca. Methylobacter oryzae' KRF1, a novel species from the environmentally important Methylobacter clade 2.</title>
        <authorList>
            <person name="Khatri K."/>
            <person name="Mohite J.A."/>
            <person name="Pandit P.S."/>
            <person name="Bahulikar R."/>
            <person name="Rahalkar M.C."/>
        </authorList>
    </citation>
    <scope>NUCLEOTIDE SEQUENCE [LARGE SCALE GENOMIC DNA]</scope>
    <source>
        <strain evidence="13 14">KRF1</strain>
    </source>
</reference>
<protein>
    <submittedName>
        <fullName evidence="13">Sodium:proton antiporter</fullName>
    </submittedName>
</protein>
<keyword evidence="7" id="KW-0406">Ion transport</keyword>
<evidence type="ECO:0000256" key="4">
    <source>
        <dbReference type="ARBA" id="ARBA00022692"/>
    </source>
</evidence>
<feature type="transmembrane region" description="Helical" evidence="11">
    <location>
        <begin position="346"/>
        <end position="364"/>
    </location>
</feature>
<evidence type="ECO:0000256" key="7">
    <source>
        <dbReference type="ARBA" id="ARBA00023065"/>
    </source>
</evidence>
<proteinExistence type="inferred from homology"/>
<evidence type="ECO:0000313" key="13">
    <source>
        <dbReference type="EMBL" id="TRW90773.1"/>
    </source>
</evidence>
<dbReference type="Pfam" id="PF03600">
    <property type="entry name" value="CitMHS"/>
    <property type="match status" value="1"/>
</dbReference>
<keyword evidence="2" id="KW-0813">Transport</keyword>
<evidence type="ECO:0000256" key="3">
    <source>
        <dbReference type="ARBA" id="ARBA00022449"/>
    </source>
</evidence>
<keyword evidence="5 11" id="KW-1133">Transmembrane helix</keyword>
<evidence type="ECO:0000256" key="11">
    <source>
        <dbReference type="SAM" id="Phobius"/>
    </source>
</evidence>
<sequence length="541" mass="59579">MRPIIVNYGFLIPKGHKLRLSRQAAQLSFIAKGHKFRLSRQAAQLSFIAKGHKFRLSGQAAQLSFILGITALLLPGTVFADGETAAAPLQHIDLTHHWAGYFSLVVMIFAYITAMFEEATELRKSKPMLLAAGLIWLVIVVAYQQQGNDHFAVTAFKSNMQAYIELLLFIMVSMTYLNAMEDMRIFDALKVRLVGMHLSYRQLFWITGLLVFFISSVVNGLTAGLLMGAVVVAVGKDSPRFVSLACINIIVATNAGGSFSPLGGISTLFVWQHGILGFTEFFKLFIPCLVNFFVPALVMNFSVPKDRPDIDDEQVHLLRGAKRVIFLFGITISLAVTFDMKLHLPAAAGMMAGLSLLQFFYYYLNRINKENTYKQSEFALFFGSGKINSSASEISRLDIFDKVGRLEWDTLFFFYGAMMGISGLGYIGYLDAISQVLYGQLSPTLANVLIGLSSAFVDNGTLMFAVLTMHPDISQGQWLLLTLTLGVGGSLLAIGSAPGIGLLGQAKGQYTFTSHMKWCPMILLGYFASIGVHFLINSKSF</sequence>
<evidence type="ECO:0000259" key="12">
    <source>
        <dbReference type="Pfam" id="PF03600"/>
    </source>
</evidence>
<feature type="transmembrane region" description="Helical" evidence="11">
    <location>
        <begin position="449"/>
        <end position="467"/>
    </location>
</feature>
<evidence type="ECO:0000256" key="8">
    <source>
        <dbReference type="ARBA" id="ARBA00023136"/>
    </source>
</evidence>